<keyword evidence="4" id="KW-0460">Magnesium</keyword>
<gene>
    <name evidence="6" type="ORF">GBAR_LOCUS29891</name>
</gene>
<keyword evidence="2" id="KW-0808">Transferase</keyword>
<dbReference type="GO" id="GO:0004659">
    <property type="term" value="F:prenyltransferase activity"/>
    <property type="evidence" value="ECO:0007669"/>
    <property type="project" value="InterPro"/>
</dbReference>
<evidence type="ECO:0000313" key="6">
    <source>
        <dbReference type="EMBL" id="CAI8054805.1"/>
    </source>
</evidence>
<organism evidence="6 7">
    <name type="scientific">Geodia barretti</name>
    <name type="common">Barrett's horny sponge</name>
    <dbReference type="NCBI Taxonomy" id="519541"/>
    <lineage>
        <taxon>Eukaryota</taxon>
        <taxon>Metazoa</taxon>
        <taxon>Porifera</taxon>
        <taxon>Demospongiae</taxon>
        <taxon>Heteroscleromorpha</taxon>
        <taxon>Tetractinellida</taxon>
        <taxon>Astrophorina</taxon>
        <taxon>Geodiidae</taxon>
        <taxon>Geodia</taxon>
    </lineage>
</organism>
<evidence type="ECO:0000313" key="7">
    <source>
        <dbReference type="Proteomes" id="UP001174909"/>
    </source>
</evidence>
<protein>
    <submittedName>
        <fullName evidence="6">(2E,6E)-farnesyl diphosphate synthase</fullName>
    </submittedName>
</protein>
<keyword evidence="7" id="KW-1185">Reference proteome</keyword>
<dbReference type="InterPro" id="IPR000092">
    <property type="entry name" value="Polyprenyl_synt"/>
</dbReference>
<sequence length="214" mass="23579">MTYSPSADTAERRRPELPGMFTEYRDDIGIALREALRGGDSVYDLLRYYMGWVDPEGNAASGTEGKYLRPTLCLFACEAVGGGRDKAMPAAAALELIHNFSLIHDDIQDGDETRHHRKTLWAIWGIPKALVAGNVLRIVADSTLDDLQSVGVPPSRVLPAVNQLTQAYLEMIEGQYLDISFEGQNEVGLQQYLDMIARKDGGSHTMLVHDGARS</sequence>
<dbReference type="PANTHER" id="PTHR43281:SF1">
    <property type="entry name" value="FARNESYL DIPHOSPHATE SYNTHASE"/>
    <property type="match status" value="1"/>
</dbReference>
<evidence type="ECO:0000256" key="3">
    <source>
        <dbReference type="ARBA" id="ARBA00022723"/>
    </source>
</evidence>
<comment type="caution">
    <text evidence="6">The sequence shown here is derived from an EMBL/GenBank/DDBJ whole genome shotgun (WGS) entry which is preliminary data.</text>
</comment>
<evidence type="ECO:0000256" key="2">
    <source>
        <dbReference type="ARBA" id="ARBA00022679"/>
    </source>
</evidence>
<evidence type="ECO:0000256" key="5">
    <source>
        <dbReference type="ARBA" id="ARBA00023229"/>
    </source>
</evidence>
<dbReference type="PANTHER" id="PTHR43281">
    <property type="entry name" value="FARNESYL DIPHOSPHATE SYNTHASE"/>
    <property type="match status" value="1"/>
</dbReference>
<keyword evidence="5" id="KW-0414">Isoprene biosynthesis</keyword>
<name>A0AA35XK39_GEOBA</name>
<evidence type="ECO:0000256" key="4">
    <source>
        <dbReference type="ARBA" id="ARBA00022842"/>
    </source>
</evidence>
<dbReference type="SUPFAM" id="SSF48576">
    <property type="entry name" value="Terpenoid synthases"/>
    <property type="match status" value="1"/>
</dbReference>
<dbReference type="GO" id="GO:0008299">
    <property type="term" value="P:isoprenoid biosynthetic process"/>
    <property type="evidence" value="ECO:0007669"/>
    <property type="project" value="UniProtKB-KW"/>
</dbReference>
<dbReference type="Gene3D" id="1.10.600.10">
    <property type="entry name" value="Farnesyl Diphosphate Synthase"/>
    <property type="match status" value="1"/>
</dbReference>
<comment type="cofactor">
    <cofactor evidence="1">
        <name>Mg(2+)</name>
        <dbReference type="ChEBI" id="CHEBI:18420"/>
    </cofactor>
</comment>
<reference evidence="6" key="1">
    <citation type="submission" date="2023-03" db="EMBL/GenBank/DDBJ databases">
        <authorList>
            <person name="Steffen K."/>
            <person name="Cardenas P."/>
        </authorList>
    </citation>
    <scope>NUCLEOTIDE SEQUENCE</scope>
</reference>
<evidence type="ECO:0000256" key="1">
    <source>
        <dbReference type="ARBA" id="ARBA00001946"/>
    </source>
</evidence>
<dbReference type="Proteomes" id="UP001174909">
    <property type="component" value="Unassembled WGS sequence"/>
</dbReference>
<dbReference type="EMBL" id="CASHTH010004210">
    <property type="protein sequence ID" value="CAI8054805.1"/>
    <property type="molecule type" value="Genomic_DNA"/>
</dbReference>
<dbReference type="AlphaFoldDB" id="A0AA35XK39"/>
<dbReference type="Pfam" id="PF00348">
    <property type="entry name" value="polyprenyl_synt"/>
    <property type="match status" value="1"/>
</dbReference>
<keyword evidence="3" id="KW-0479">Metal-binding</keyword>
<dbReference type="GO" id="GO:0046872">
    <property type="term" value="F:metal ion binding"/>
    <property type="evidence" value="ECO:0007669"/>
    <property type="project" value="UniProtKB-KW"/>
</dbReference>
<proteinExistence type="predicted"/>
<accession>A0AA35XK39</accession>
<dbReference type="InterPro" id="IPR008949">
    <property type="entry name" value="Isoprenoid_synthase_dom_sf"/>
</dbReference>